<proteinExistence type="predicted"/>
<sequence length="437" mass="46858">MQSLNNSMISTSGTVTVSGINIIPSSGVNAVNAVGHPIAVTATANQTGHQITQPTNIQLIIATKSLPQAVQMATTTPMTVKQEVISIPVQAAPMAVKQEVIALPVIPQVGTTTAMIVAPTALNTVNNANQIITTSTPNNTNVITTNNNNTITVTGQTPGLDLLACLECGKHFVSVAKLKSHEKTHSKSRPFKCIDCNKSFTVRYSLICHTRTHTRERPYQCSQCGSRFTQASSLKTHQIYKHTKNFPYACKQCDRGFISPGQRHEHVVRTHLKMHTHTSSTRSTRTKTAKSSSKSLNQQTNPTPTSANSNLNNSVMNAVTNEDSTVVTLNNNDVVEDDDDEVVENETNQHQSIENVNQSNVNDDPNQTVTLVNATILQPADANSQSGPQTIETDHLPPGSTITLAIQTIAAPDSDDSLGPSMSSAACQTSLSLPPLL</sequence>
<organism evidence="13 16">
    <name type="scientific">Sarcoptes scabiei</name>
    <name type="common">Itch mite</name>
    <name type="synonym">Acarus scabiei</name>
    <dbReference type="NCBI Taxonomy" id="52283"/>
    <lineage>
        <taxon>Eukaryota</taxon>
        <taxon>Metazoa</taxon>
        <taxon>Ecdysozoa</taxon>
        <taxon>Arthropoda</taxon>
        <taxon>Chelicerata</taxon>
        <taxon>Arachnida</taxon>
        <taxon>Acari</taxon>
        <taxon>Acariformes</taxon>
        <taxon>Sarcoptiformes</taxon>
        <taxon>Astigmata</taxon>
        <taxon>Psoroptidia</taxon>
        <taxon>Sarcoptoidea</taxon>
        <taxon>Sarcoptidae</taxon>
        <taxon>Sarcoptinae</taxon>
        <taxon>Sarcoptes</taxon>
    </lineage>
</organism>
<evidence type="ECO:0000256" key="2">
    <source>
        <dbReference type="ARBA" id="ARBA00022723"/>
    </source>
</evidence>
<dbReference type="VEuPathDB" id="VectorBase:SSCA006845"/>
<feature type="domain" description="C2H2-type" evidence="11">
    <location>
        <begin position="219"/>
        <end position="247"/>
    </location>
</feature>
<evidence type="ECO:0000313" key="15">
    <source>
        <dbReference type="Proteomes" id="UP000070412"/>
    </source>
</evidence>
<feature type="region of interest" description="Disordered" evidence="10">
    <location>
        <begin position="273"/>
        <end position="312"/>
    </location>
</feature>
<dbReference type="PROSITE" id="PS50157">
    <property type="entry name" value="ZINC_FINGER_C2H2_2"/>
    <property type="match status" value="4"/>
</dbReference>
<evidence type="ECO:0000256" key="5">
    <source>
        <dbReference type="ARBA" id="ARBA00022833"/>
    </source>
</evidence>
<dbReference type="GO" id="GO:0005634">
    <property type="term" value="C:nucleus"/>
    <property type="evidence" value="ECO:0007669"/>
    <property type="project" value="UniProtKB-SubCell"/>
</dbReference>
<evidence type="ECO:0000313" key="16">
    <source>
        <dbReference type="Proteomes" id="UP000616769"/>
    </source>
</evidence>
<dbReference type="PROSITE" id="PS00028">
    <property type="entry name" value="ZINC_FINGER_C2H2_1"/>
    <property type="match status" value="4"/>
</dbReference>
<evidence type="ECO:0000256" key="10">
    <source>
        <dbReference type="SAM" id="MobiDB-lite"/>
    </source>
</evidence>
<dbReference type="SMART" id="SM00355">
    <property type="entry name" value="ZnF_C2H2"/>
    <property type="match status" value="4"/>
</dbReference>
<evidence type="ECO:0000259" key="11">
    <source>
        <dbReference type="PROSITE" id="PS50157"/>
    </source>
</evidence>
<keyword evidence="4 9" id="KW-0863">Zinc-finger</keyword>
<dbReference type="GO" id="GO:0010468">
    <property type="term" value="P:regulation of gene expression"/>
    <property type="evidence" value="ECO:0007669"/>
    <property type="project" value="TreeGrafter"/>
</dbReference>
<accession>A0A132ADB0</accession>
<evidence type="ECO:0000313" key="12">
    <source>
        <dbReference type="EMBL" id="KAF7492619.1"/>
    </source>
</evidence>
<dbReference type="AlphaFoldDB" id="A0A132ADB0"/>
<dbReference type="SUPFAM" id="SSF57667">
    <property type="entry name" value="beta-beta-alpha zinc fingers"/>
    <property type="match status" value="2"/>
</dbReference>
<feature type="region of interest" description="Disordered" evidence="10">
    <location>
        <begin position="412"/>
        <end position="437"/>
    </location>
</feature>
<dbReference type="OrthoDB" id="6433132at2759"/>
<reference evidence="13 16" key="1">
    <citation type="journal article" date="2015" name="Parasit. Vectors">
        <title>Draft genome of the scabies mite.</title>
        <authorList>
            <person name="Rider S.D.Jr."/>
            <person name="Morgan M.S."/>
            <person name="Arlian L.G."/>
        </authorList>
    </citation>
    <scope>NUCLEOTIDE SEQUENCE [LARGE SCALE GENOMIC DNA]</scope>
    <source>
        <strain evidence="13">Arlian Lab</strain>
    </source>
</reference>
<dbReference type="FunFam" id="3.30.160.60:FF:000012">
    <property type="entry name" value="RB-associated KRAB zinc finger protein-like"/>
    <property type="match status" value="1"/>
</dbReference>
<dbReference type="EMBL" id="JXLN01012950">
    <property type="protein sequence ID" value="KPM08974.1"/>
    <property type="molecule type" value="Genomic_DNA"/>
</dbReference>
<feature type="compositionally biased region" description="Polar residues" evidence="10">
    <location>
        <begin position="296"/>
        <end position="312"/>
    </location>
</feature>
<keyword evidence="7" id="KW-0804">Transcription</keyword>
<evidence type="ECO:0000256" key="1">
    <source>
        <dbReference type="ARBA" id="ARBA00004123"/>
    </source>
</evidence>
<keyword evidence="15" id="KW-1185">Reference proteome</keyword>
<keyword evidence="8" id="KW-0539">Nucleus</keyword>
<evidence type="ECO:0000256" key="8">
    <source>
        <dbReference type="ARBA" id="ARBA00023242"/>
    </source>
</evidence>
<gene>
    <name evidence="12" type="primary">SSS_954g</name>
    <name evidence="13" type="ORF">QR98_0075010</name>
    <name evidence="12" type="ORF">SSS_954</name>
</gene>
<evidence type="ECO:0000256" key="6">
    <source>
        <dbReference type="ARBA" id="ARBA00023015"/>
    </source>
</evidence>
<evidence type="ECO:0000256" key="9">
    <source>
        <dbReference type="PROSITE-ProRule" id="PRU00042"/>
    </source>
</evidence>
<comment type="subcellular location">
    <subcellularLocation>
        <location evidence="1">Nucleus</location>
    </subcellularLocation>
</comment>
<evidence type="ECO:0000313" key="13">
    <source>
        <dbReference type="EMBL" id="KPM08974.1"/>
    </source>
</evidence>
<feature type="domain" description="C2H2-type" evidence="11">
    <location>
        <begin position="163"/>
        <end position="190"/>
    </location>
</feature>
<dbReference type="EnsemblMetazoa" id="SSS_954s_mrna">
    <property type="protein sequence ID" value="KAF7492619.1"/>
    <property type="gene ID" value="SSS_954"/>
</dbReference>
<dbReference type="InterPro" id="IPR013087">
    <property type="entry name" value="Znf_C2H2_type"/>
</dbReference>
<dbReference type="FunFam" id="3.30.160.60:FF:000176">
    <property type="entry name" value="zinc finger protein 70"/>
    <property type="match status" value="1"/>
</dbReference>
<dbReference type="PANTHER" id="PTHR16515:SF57">
    <property type="entry name" value="ZINC FINGER PROTEIN 154-LIKE"/>
    <property type="match status" value="1"/>
</dbReference>
<keyword evidence="6" id="KW-0805">Transcription regulation</keyword>
<dbReference type="Proteomes" id="UP000616769">
    <property type="component" value="Unassembled WGS sequence"/>
</dbReference>
<keyword evidence="2" id="KW-0479">Metal-binding</keyword>
<reference evidence="12" key="3">
    <citation type="submission" date="2020-01" db="EMBL/GenBank/DDBJ databases">
        <authorList>
            <person name="Korhonen P.K.K."/>
            <person name="Guangxu M.G."/>
            <person name="Wang T.W."/>
            <person name="Stroehlein A.J.S."/>
            <person name="Young N.D."/>
            <person name="Ang C.-S.A."/>
            <person name="Fernando D.W.F."/>
            <person name="Lu H.L."/>
            <person name="Taylor S.T."/>
            <person name="Ehtesham M.E.M."/>
            <person name="Najaraj S.H.N."/>
            <person name="Harsha G.H.G."/>
            <person name="Madugundu A.M."/>
            <person name="Renuse S.R."/>
            <person name="Holt D.H."/>
            <person name="Pandey A.P."/>
            <person name="Papenfuss A.P."/>
            <person name="Gasser R.B.G."/>
            <person name="Fischer K.F."/>
        </authorList>
    </citation>
    <scope>NUCLEOTIDE SEQUENCE</scope>
    <source>
        <strain evidence="12">SSS_KF_BRIS2020</strain>
    </source>
</reference>
<reference evidence="15" key="2">
    <citation type="journal article" date="2020" name="PLoS Negl. Trop. Dis.">
        <title>High-quality nuclear genome for Sarcoptes scabiei-A critical resource for a neglected parasite.</title>
        <authorList>
            <person name="Korhonen P.K."/>
            <person name="Gasser R.B."/>
            <person name="Ma G."/>
            <person name="Wang T."/>
            <person name="Stroehlein A.J."/>
            <person name="Young N.D."/>
            <person name="Ang C.S."/>
            <person name="Fernando D.D."/>
            <person name="Lu H.C."/>
            <person name="Taylor S."/>
            <person name="Reynolds S.L."/>
            <person name="Mofiz E."/>
            <person name="Najaraj S.H."/>
            <person name="Gowda H."/>
            <person name="Madugundu A."/>
            <person name="Renuse S."/>
            <person name="Holt D."/>
            <person name="Pandey A."/>
            <person name="Papenfuss A.T."/>
            <person name="Fischer K."/>
        </authorList>
    </citation>
    <scope>NUCLEOTIDE SEQUENCE [LARGE SCALE GENOMIC DNA]</scope>
</reference>
<dbReference type="Pfam" id="PF00096">
    <property type="entry name" value="zf-C2H2"/>
    <property type="match status" value="2"/>
</dbReference>
<dbReference type="Gene3D" id="3.30.160.60">
    <property type="entry name" value="Classic Zinc Finger"/>
    <property type="match status" value="3"/>
</dbReference>
<reference evidence="14" key="4">
    <citation type="submission" date="2022-06" db="UniProtKB">
        <authorList>
            <consortium name="EnsemblMetazoa"/>
        </authorList>
    </citation>
    <scope>IDENTIFICATION</scope>
</reference>
<evidence type="ECO:0000256" key="3">
    <source>
        <dbReference type="ARBA" id="ARBA00022737"/>
    </source>
</evidence>
<name>A0A132ADB0_SARSC</name>
<dbReference type="GO" id="GO:0008270">
    <property type="term" value="F:zinc ion binding"/>
    <property type="evidence" value="ECO:0007669"/>
    <property type="project" value="UniProtKB-KW"/>
</dbReference>
<dbReference type="InterPro" id="IPR050331">
    <property type="entry name" value="Zinc_finger"/>
</dbReference>
<dbReference type="InterPro" id="IPR036236">
    <property type="entry name" value="Znf_C2H2_sf"/>
</dbReference>
<feature type="domain" description="C2H2-type" evidence="11">
    <location>
        <begin position="248"/>
        <end position="276"/>
    </location>
</feature>
<dbReference type="EMBL" id="WVUK01000056">
    <property type="protein sequence ID" value="KAF7492619.1"/>
    <property type="molecule type" value="Genomic_DNA"/>
</dbReference>
<evidence type="ECO:0000256" key="7">
    <source>
        <dbReference type="ARBA" id="ARBA00023163"/>
    </source>
</evidence>
<feature type="domain" description="C2H2-type" evidence="11">
    <location>
        <begin position="191"/>
        <end position="218"/>
    </location>
</feature>
<feature type="compositionally biased region" description="Polar residues" evidence="10">
    <location>
        <begin position="420"/>
        <end position="437"/>
    </location>
</feature>
<dbReference type="Proteomes" id="UP000070412">
    <property type="component" value="Unassembled WGS sequence"/>
</dbReference>
<keyword evidence="3" id="KW-0677">Repeat</keyword>
<evidence type="ECO:0000256" key="4">
    <source>
        <dbReference type="ARBA" id="ARBA00022771"/>
    </source>
</evidence>
<dbReference type="PANTHER" id="PTHR16515">
    <property type="entry name" value="PR DOMAIN ZINC FINGER PROTEIN"/>
    <property type="match status" value="1"/>
</dbReference>
<keyword evidence="5" id="KW-0862">Zinc</keyword>
<dbReference type="OMA" id="KMHTHTS"/>
<protein>
    <submittedName>
        <fullName evidence="12">Putative zinc finger protein</fullName>
    </submittedName>
    <submittedName>
        <fullName evidence="13">Zinc finger protein-like protein</fullName>
    </submittedName>
</protein>
<evidence type="ECO:0000313" key="14">
    <source>
        <dbReference type="EnsemblMetazoa" id="KAF7492619.1"/>
    </source>
</evidence>